<evidence type="ECO:0000313" key="4">
    <source>
        <dbReference type="Proteomes" id="UP000182427"/>
    </source>
</evidence>
<dbReference type="InterPro" id="IPR027417">
    <property type="entry name" value="P-loop_NTPase"/>
</dbReference>
<protein>
    <submittedName>
        <fullName evidence="3">Chromosome partitioning ATPase, Mrp family, contains Fe-S cluster</fullName>
    </submittedName>
</protein>
<sequence>MISLSLKHESVTHTRRELKLIDDAEIAQLAQEYIHVDDEEYLDSVPLLEGDGVDSTQEYSVFHVDPYGAAAEQFRLMQRRLSNLRPAGGSVLLTSPGIGDGKTTNANNLAWALAEAGHSTLLLELDLRRPGLHRYLPENPPHDLNDVLLGDISAHTAVRRLHELPLFYLGVNKPAARPIRLLRAKKLNELIRWANQTFSWVVIDGPPVVGVSDVEEILPKVDLALMVVRERGTPRAMLERAAERMGERLNFVIYNDALLSDSYGQK</sequence>
<accession>A0A1G7JZ53</accession>
<dbReference type="Gene3D" id="3.40.50.300">
    <property type="entry name" value="P-loop containing nucleotide triphosphate hydrolases"/>
    <property type="match status" value="1"/>
</dbReference>
<proteinExistence type="predicted"/>
<evidence type="ECO:0000256" key="2">
    <source>
        <dbReference type="ARBA" id="ARBA00022840"/>
    </source>
</evidence>
<evidence type="ECO:0000256" key="1">
    <source>
        <dbReference type="ARBA" id="ARBA00022741"/>
    </source>
</evidence>
<dbReference type="InterPro" id="IPR005702">
    <property type="entry name" value="Wzc-like_C"/>
</dbReference>
<dbReference type="Proteomes" id="UP000182427">
    <property type="component" value="Chromosome I"/>
</dbReference>
<keyword evidence="1" id="KW-0547">Nucleotide-binding</keyword>
<dbReference type="OrthoDB" id="9775724at2"/>
<gene>
    <name evidence="3" type="ORF">SAMN05444167_2001</name>
</gene>
<dbReference type="AlphaFoldDB" id="A0A1G7JZ53"/>
<dbReference type="RefSeq" id="WP_083345007.1">
    <property type="nucleotide sequence ID" value="NZ_LT629690.1"/>
</dbReference>
<reference evidence="3 4" key="1">
    <citation type="submission" date="2016-10" db="EMBL/GenBank/DDBJ databases">
        <authorList>
            <person name="de Groot N.N."/>
        </authorList>
    </citation>
    <scope>NUCLEOTIDE SEQUENCE [LARGE SCALE GENOMIC DNA]</scope>
    <source>
        <strain evidence="3 4">GAS232</strain>
    </source>
</reference>
<evidence type="ECO:0000313" key="3">
    <source>
        <dbReference type="EMBL" id="SDF30236.1"/>
    </source>
</evidence>
<dbReference type="EMBL" id="LT629690">
    <property type="protein sequence ID" value="SDF30236.1"/>
    <property type="molecule type" value="Genomic_DNA"/>
</dbReference>
<dbReference type="SUPFAM" id="SSF52540">
    <property type="entry name" value="P-loop containing nucleoside triphosphate hydrolases"/>
    <property type="match status" value="1"/>
</dbReference>
<keyword evidence="4" id="KW-1185">Reference proteome</keyword>
<dbReference type="PANTHER" id="PTHR32309:SF31">
    <property type="entry name" value="CAPSULAR EXOPOLYSACCHARIDE FAMILY"/>
    <property type="match status" value="1"/>
</dbReference>
<organism evidence="3 4">
    <name type="scientific">Terriglobus roseus</name>
    <dbReference type="NCBI Taxonomy" id="392734"/>
    <lineage>
        <taxon>Bacteria</taxon>
        <taxon>Pseudomonadati</taxon>
        <taxon>Acidobacteriota</taxon>
        <taxon>Terriglobia</taxon>
        <taxon>Terriglobales</taxon>
        <taxon>Acidobacteriaceae</taxon>
        <taxon>Terriglobus</taxon>
    </lineage>
</organism>
<dbReference type="CDD" id="cd05387">
    <property type="entry name" value="BY-kinase"/>
    <property type="match status" value="1"/>
</dbReference>
<dbReference type="PANTHER" id="PTHR32309">
    <property type="entry name" value="TYROSINE-PROTEIN KINASE"/>
    <property type="match status" value="1"/>
</dbReference>
<name>A0A1G7JZ53_9BACT</name>
<keyword evidence="2" id="KW-0067">ATP-binding</keyword>
<dbReference type="InterPro" id="IPR050445">
    <property type="entry name" value="Bact_polysacc_biosynth/exp"/>
</dbReference>